<evidence type="ECO:0000313" key="3">
    <source>
        <dbReference type="Proteomes" id="UP001162030"/>
    </source>
</evidence>
<keyword evidence="1" id="KW-0732">Signal</keyword>
<feature type="chain" id="PRO_5045154478" evidence="1">
    <location>
        <begin position="26"/>
        <end position="115"/>
    </location>
</feature>
<evidence type="ECO:0000256" key="1">
    <source>
        <dbReference type="SAM" id="SignalP"/>
    </source>
</evidence>
<evidence type="ECO:0000313" key="2">
    <source>
        <dbReference type="EMBL" id="CAI8927452.1"/>
    </source>
</evidence>
<feature type="signal peptide" evidence="1">
    <location>
        <begin position="1"/>
        <end position="25"/>
    </location>
</feature>
<gene>
    <name evidence="2" type="ORF">MSZNOR_3967</name>
</gene>
<reference evidence="2 3" key="1">
    <citation type="submission" date="2023-03" db="EMBL/GenBank/DDBJ databases">
        <authorList>
            <person name="Pearce D."/>
        </authorList>
    </citation>
    <scope>NUCLEOTIDE SEQUENCE [LARGE SCALE GENOMIC DNA]</scope>
    <source>
        <strain evidence="2">Msz</strain>
    </source>
</reference>
<sequence length="115" mass="12338">MFTKNIFSPLFACLLMISLPVTVSAAAPNMWWDHLDGGTMSQADCVDKGESILNTEKAGKISKDQDSVRSWSEHIIGVVECLKTDGGLMIMVLVGSDNAVAGNTLFNALKTGMTE</sequence>
<keyword evidence="3" id="KW-1185">Reference proteome</keyword>
<dbReference type="RefSeq" id="WP_235726524.1">
    <property type="nucleotide sequence ID" value="NZ_OX458333.1"/>
</dbReference>
<proteinExistence type="predicted"/>
<accession>A0ABM9I6T8</accession>
<name>A0ABM9I6T8_9GAMM</name>
<dbReference type="EMBL" id="OX458333">
    <property type="protein sequence ID" value="CAI8927452.1"/>
    <property type="molecule type" value="Genomic_DNA"/>
</dbReference>
<dbReference type="Proteomes" id="UP001162030">
    <property type="component" value="Chromosome"/>
</dbReference>
<protein>
    <submittedName>
        <fullName evidence="2">Uncharacterized protein</fullName>
    </submittedName>
</protein>
<organism evidence="2 3">
    <name type="scientific">Methylocaldum szegediense</name>
    <dbReference type="NCBI Taxonomy" id="73780"/>
    <lineage>
        <taxon>Bacteria</taxon>
        <taxon>Pseudomonadati</taxon>
        <taxon>Pseudomonadota</taxon>
        <taxon>Gammaproteobacteria</taxon>
        <taxon>Methylococcales</taxon>
        <taxon>Methylococcaceae</taxon>
        <taxon>Methylocaldum</taxon>
    </lineage>
</organism>